<dbReference type="Proteomes" id="UP001499987">
    <property type="component" value="Unassembled WGS sequence"/>
</dbReference>
<feature type="chain" id="PRO_5047394835" description="Bacterial spore germination immunoglobulin-like domain-containing protein" evidence="1">
    <location>
        <begin position="30"/>
        <end position="171"/>
    </location>
</feature>
<evidence type="ECO:0000313" key="3">
    <source>
        <dbReference type="Proteomes" id="UP001499987"/>
    </source>
</evidence>
<sequence length="171" mass="17295">MHPRLGALARPALAALTLGLLAGCSAAPADDPQPAPVPSVALPAPKQAAAPAAVLATPPAPGEVRVEDGPFTDRVRLTGLRLDGGRAVTGHLTVTSDVSDVLALELRAAFYDAKGTLVGTGAFHYQEEEEASGRHDGPHAGREGIDLTVGADHLTGTPAAAVLSLPVLVNE</sequence>
<comment type="caution">
    <text evidence="2">The sequence shown here is derived from an EMBL/GenBank/DDBJ whole genome shotgun (WGS) entry which is preliminary data.</text>
</comment>
<protein>
    <recommendedName>
        <fullName evidence="4">Bacterial spore germination immunoglobulin-like domain-containing protein</fullName>
    </recommendedName>
</protein>
<feature type="signal peptide" evidence="1">
    <location>
        <begin position="1"/>
        <end position="29"/>
    </location>
</feature>
<evidence type="ECO:0000256" key="1">
    <source>
        <dbReference type="SAM" id="SignalP"/>
    </source>
</evidence>
<reference evidence="2 3" key="1">
    <citation type="journal article" date="2019" name="Int. J. Syst. Evol. Microbiol.">
        <title>The Global Catalogue of Microorganisms (GCM) 10K type strain sequencing project: providing services to taxonomists for standard genome sequencing and annotation.</title>
        <authorList>
            <consortium name="The Broad Institute Genomics Platform"/>
            <consortium name="The Broad Institute Genome Sequencing Center for Infectious Disease"/>
            <person name="Wu L."/>
            <person name="Ma J."/>
        </authorList>
    </citation>
    <scope>NUCLEOTIDE SEQUENCE [LARGE SCALE GENOMIC DNA]</scope>
    <source>
        <strain evidence="2 3">JCM 13002</strain>
    </source>
</reference>
<accession>A0ABN1TIT6</accession>
<evidence type="ECO:0008006" key="4">
    <source>
        <dbReference type="Google" id="ProtNLM"/>
    </source>
</evidence>
<dbReference type="EMBL" id="BAAALD010000033">
    <property type="protein sequence ID" value="GAA1089659.1"/>
    <property type="molecule type" value="Genomic_DNA"/>
</dbReference>
<keyword evidence="3" id="KW-1185">Reference proteome</keyword>
<name>A0ABN1TIT6_9ACTN</name>
<dbReference type="PROSITE" id="PS51257">
    <property type="entry name" value="PROKAR_LIPOPROTEIN"/>
    <property type="match status" value="1"/>
</dbReference>
<keyword evidence="1" id="KW-0732">Signal</keyword>
<proteinExistence type="predicted"/>
<gene>
    <name evidence="2" type="ORF">GCM10009663_36780</name>
</gene>
<dbReference type="RefSeq" id="WP_344624714.1">
    <property type="nucleotide sequence ID" value="NZ_BAAALD010000033.1"/>
</dbReference>
<organism evidence="2 3">
    <name type="scientific">Kitasatospora arboriphila</name>
    <dbReference type="NCBI Taxonomy" id="258052"/>
    <lineage>
        <taxon>Bacteria</taxon>
        <taxon>Bacillati</taxon>
        <taxon>Actinomycetota</taxon>
        <taxon>Actinomycetes</taxon>
        <taxon>Kitasatosporales</taxon>
        <taxon>Streptomycetaceae</taxon>
        <taxon>Kitasatospora</taxon>
    </lineage>
</organism>
<evidence type="ECO:0000313" key="2">
    <source>
        <dbReference type="EMBL" id="GAA1089659.1"/>
    </source>
</evidence>